<dbReference type="InterPro" id="IPR036318">
    <property type="entry name" value="FAD-bd_PCMH-like_sf"/>
</dbReference>
<dbReference type="InterPro" id="IPR016166">
    <property type="entry name" value="FAD-bd_PCMH"/>
</dbReference>
<dbReference type="PATRIC" id="fig|706587.4.peg.766"/>
<dbReference type="HOGENOM" id="CLU_058050_0_1_7"/>
<dbReference type="KEGG" id="dti:Desti_0679"/>
<evidence type="ECO:0000313" key="5">
    <source>
        <dbReference type="EMBL" id="AFM23405.1"/>
    </source>
</evidence>
<keyword evidence="2" id="KW-0274">FAD</keyword>
<dbReference type="InterPro" id="IPR002346">
    <property type="entry name" value="Mopterin_DH_FAD-bd"/>
</dbReference>
<dbReference type="SUPFAM" id="SSF55447">
    <property type="entry name" value="CO dehydrogenase flavoprotein C-terminal domain-like"/>
    <property type="match status" value="1"/>
</dbReference>
<dbReference type="InterPro" id="IPR016169">
    <property type="entry name" value="FAD-bd_PCMH_sub2"/>
</dbReference>
<organism evidence="5 6">
    <name type="scientific">Desulfomonile tiedjei (strain ATCC 49306 / DSM 6799 / DCB-1)</name>
    <dbReference type="NCBI Taxonomy" id="706587"/>
    <lineage>
        <taxon>Bacteria</taxon>
        <taxon>Pseudomonadati</taxon>
        <taxon>Thermodesulfobacteriota</taxon>
        <taxon>Desulfomonilia</taxon>
        <taxon>Desulfomonilales</taxon>
        <taxon>Desulfomonilaceae</taxon>
        <taxon>Desulfomonile</taxon>
    </lineage>
</organism>
<name>I4C1G4_DESTA</name>
<evidence type="ECO:0000256" key="1">
    <source>
        <dbReference type="ARBA" id="ARBA00022630"/>
    </source>
</evidence>
<dbReference type="Gene3D" id="3.30.390.50">
    <property type="entry name" value="CO dehydrogenase flavoprotein, C-terminal domain"/>
    <property type="match status" value="1"/>
</dbReference>
<keyword evidence="3" id="KW-0560">Oxidoreductase</keyword>
<dbReference type="SUPFAM" id="SSF56176">
    <property type="entry name" value="FAD-binding/transporter-associated domain-like"/>
    <property type="match status" value="1"/>
</dbReference>
<dbReference type="PROSITE" id="PS51387">
    <property type="entry name" value="FAD_PCMH"/>
    <property type="match status" value="1"/>
</dbReference>
<accession>I4C1G4</accession>
<gene>
    <name evidence="5" type="ordered locus">Desti_0679</name>
</gene>
<dbReference type="Proteomes" id="UP000006055">
    <property type="component" value="Chromosome"/>
</dbReference>
<dbReference type="OrthoDB" id="9783813at2"/>
<dbReference type="PANTHER" id="PTHR42659:SF2">
    <property type="entry name" value="XANTHINE DEHYDROGENASE SUBUNIT C-RELATED"/>
    <property type="match status" value="1"/>
</dbReference>
<dbReference type="Pfam" id="PF00941">
    <property type="entry name" value="FAD_binding_5"/>
    <property type="match status" value="1"/>
</dbReference>
<dbReference type="InterPro" id="IPR016167">
    <property type="entry name" value="FAD-bd_PCMH_sub1"/>
</dbReference>
<evidence type="ECO:0000259" key="4">
    <source>
        <dbReference type="PROSITE" id="PS51387"/>
    </source>
</evidence>
<dbReference type="GO" id="GO:0071949">
    <property type="term" value="F:FAD binding"/>
    <property type="evidence" value="ECO:0007669"/>
    <property type="project" value="InterPro"/>
</dbReference>
<dbReference type="RefSeq" id="WP_014808561.1">
    <property type="nucleotide sequence ID" value="NC_018025.1"/>
</dbReference>
<dbReference type="SMART" id="SM01092">
    <property type="entry name" value="CO_deh_flav_C"/>
    <property type="match status" value="1"/>
</dbReference>
<keyword evidence="6" id="KW-1185">Reference proteome</keyword>
<proteinExistence type="predicted"/>
<evidence type="ECO:0000313" key="6">
    <source>
        <dbReference type="Proteomes" id="UP000006055"/>
    </source>
</evidence>
<dbReference type="InterPro" id="IPR036683">
    <property type="entry name" value="CO_DH_flav_C_dom_sf"/>
</dbReference>
<reference evidence="6" key="1">
    <citation type="submission" date="2012-06" db="EMBL/GenBank/DDBJ databases">
        <title>Complete sequence of chromosome of Desulfomonile tiedjei DSM 6799.</title>
        <authorList>
            <person name="Lucas S."/>
            <person name="Copeland A."/>
            <person name="Lapidus A."/>
            <person name="Glavina del Rio T."/>
            <person name="Dalin E."/>
            <person name="Tice H."/>
            <person name="Bruce D."/>
            <person name="Goodwin L."/>
            <person name="Pitluck S."/>
            <person name="Peters L."/>
            <person name="Ovchinnikova G."/>
            <person name="Zeytun A."/>
            <person name="Lu M."/>
            <person name="Kyrpides N."/>
            <person name="Mavromatis K."/>
            <person name="Ivanova N."/>
            <person name="Brettin T."/>
            <person name="Detter J.C."/>
            <person name="Han C."/>
            <person name="Larimer F."/>
            <person name="Land M."/>
            <person name="Hauser L."/>
            <person name="Markowitz V."/>
            <person name="Cheng J.-F."/>
            <person name="Hugenholtz P."/>
            <person name="Woyke T."/>
            <person name="Wu D."/>
            <person name="Spring S."/>
            <person name="Schroeder M."/>
            <person name="Brambilla E."/>
            <person name="Klenk H.-P."/>
            <person name="Eisen J.A."/>
        </authorList>
    </citation>
    <scope>NUCLEOTIDE SEQUENCE [LARGE SCALE GENOMIC DNA]</scope>
    <source>
        <strain evidence="6">ATCC 49306 / DSM 6799 / DCB-1</strain>
    </source>
</reference>
<dbReference type="AlphaFoldDB" id="I4C1G4"/>
<keyword evidence="1" id="KW-0285">Flavoprotein</keyword>
<dbReference type="Gene3D" id="3.30.465.10">
    <property type="match status" value="1"/>
</dbReference>
<protein>
    <submittedName>
        <fullName evidence="5">Aerobic-type carbon monoxide dehydrogenase, middle subunit CoxM/CutM-like protein</fullName>
    </submittedName>
</protein>
<evidence type="ECO:0000256" key="2">
    <source>
        <dbReference type="ARBA" id="ARBA00022827"/>
    </source>
</evidence>
<dbReference type="Gene3D" id="3.30.43.10">
    <property type="entry name" value="Uridine Diphospho-n-acetylenolpyruvylglucosamine Reductase, domain 2"/>
    <property type="match status" value="1"/>
</dbReference>
<dbReference type="GO" id="GO:0016491">
    <property type="term" value="F:oxidoreductase activity"/>
    <property type="evidence" value="ECO:0007669"/>
    <property type="project" value="UniProtKB-KW"/>
</dbReference>
<dbReference type="InterPro" id="IPR005107">
    <property type="entry name" value="CO_DH_flav_C"/>
</dbReference>
<dbReference type="InterPro" id="IPR051312">
    <property type="entry name" value="Diverse_Substr_Oxidored"/>
</dbReference>
<dbReference type="PANTHER" id="PTHR42659">
    <property type="entry name" value="XANTHINE DEHYDROGENASE SUBUNIT C-RELATED"/>
    <property type="match status" value="1"/>
</dbReference>
<dbReference type="eggNOG" id="COG1319">
    <property type="taxonomic scope" value="Bacteria"/>
</dbReference>
<sequence>MRIRSFEYHSCSNVQEALEFLNEYGSDARVLAGGTDLVLALKAKKIRPPHVVNIVDIPDLDYISNSSGAIRIGALAKHARITSSSLLKEHLSALGNAAGLIGSWQLRNVGTIGGNLCNASPSADSAPPLLAAEAEAVVLDSRGEYRIPMKDFFVGPGTTRMKPTQLLKEIVIPLKQGGACHSVYLKLKRKKAVDLALVGVCVQAQLDEVGGTLKSVTIALGGVAPTPVRADEAEKMLVGVTLKQALEMLPEVAEAAIAVTRPISDVRATAAYRKDMVRVYVSRAAGEVFQCLSARMEDQ</sequence>
<evidence type="ECO:0000256" key="3">
    <source>
        <dbReference type="ARBA" id="ARBA00023002"/>
    </source>
</evidence>
<dbReference type="Pfam" id="PF03450">
    <property type="entry name" value="CO_deh_flav_C"/>
    <property type="match status" value="1"/>
</dbReference>
<dbReference type="EMBL" id="CP003360">
    <property type="protein sequence ID" value="AFM23405.1"/>
    <property type="molecule type" value="Genomic_DNA"/>
</dbReference>
<feature type="domain" description="FAD-binding PCMH-type" evidence="4">
    <location>
        <begin position="1"/>
        <end position="177"/>
    </location>
</feature>
<dbReference type="STRING" id="706587.Desti_0679"/>